<dbReference type="PANTHER" id="PTHR30121:SF11">
    <property type="entry name" value="AAA+ ATPASE DOMAIN-CONTAINING PROTEIN"/>
    <property type="match status" value="1"/>
</dbReference>
<dbReference type="EMBL" id="JABEVQ010000003">
    <property type="protein sequence ID" value="NWN91084.1"/>
    <property type="molecule type" value="Genomic_DNA"/>
</dbReference>
<dbReference type="PANTHER" id="PTHR30121">
    <property type="entry name" value="UNCHARACTERIZED PROTEIN YJGR-RELATED"/>
    <property type="match status" value="1"/>
</dbReference>
<evidence type="ECO:0000313" key="3">
    <source>
        <dbReference type="Proteomes" id="UP000536442"/>
    </source>
</evidence>
<accession>A0A851HNP0</accession>
<organism evidence="2 3">
    <name type="scientific">Marinobacter adhaerens</name>
    <dbReference type="NCBI Taxonomy" id="1033846"/>
    <lineage>
        <taxon>Bacteria</taxon>
        <taxon>Pseudomonadati</taxon>
        <taxon>Pseudomonadota</taxon>
        <taxon>Gammaproteobacteria</taxon>
        <taxon>Pseudomonadales</taxon>
        <taxon>Marinobacteraceae</taxon>
        <taxon>Marinobacter</taxon>
    </lineage>
</organism>
<dbReference type="SUPFAM" id="SSF52540">
    <property type="entry name" value="P-loop containing nucleoside triphosphate hydrolases"/>
    <property type="match status" value="1"/>
</dbReference>
<dbReference type="InterPro" id="IPR051162">
    <property type="entry name" value="T4SS_component"/>
</dbReference>
<evidence type="ECO:0000313" key="2">
    <source>
        <dbReference type="EMBL" id="NWN91084.1"/>
    </source>
</evidence>
<name>A0A851HNP0_9GAMM</name>
<gene>
    <name evidence="2" type="ORF">HLV39_06215</name>
</gene>
<proteinExistence type="predicted"/>
<feature type="region of interest" description="Disordered" evidence="1">
    <location>
        <begin position="1404"/>
        <end position="1451"/>
    </location>
</feature>
<dbReference type="InterPro" id="IPR027417">
    <property type="entry name" value="P-loop_NTPase"/>
</dbReference>
<keyword evidence="2" id="KW-0067">ATP-binding</keyword>
<keyword evidence="2" id="KW-0547">Nucleotide-binding</keyword>
<dbReference type="GO" id="GO:0005524">
    <property type="term" value="F:ATP binding"/>
    <property type="evidence" value="ECO:0007669"/>
    <property type="project" value="UniProtKB-KW"/>
</dbReference>
<dbReference type="Proteomes" id="UP000536442">
    <property type="component" value="Unassembled WGS sequence"/>
</dbReference>
<protein>
    <submittedName>
        <fullName evidence="2">ATP-binding protein</fullName>
    </submittedName>
</protein>
<evidence type="ECO:0000256" key="1">
    <source>
        <dbReference type="SAM" id="MobiDB-lite"/>
    </source>
</evidence>
<comment type="caution">
    <text evidence="2">The sequence shown here is derived from an EMBL/GenBank/DDBJ whole genome shotgun (WGS) entry which is preliminary data.</text>
</comment>
<keyword evidence="3" id="KW-1185">Reference proteome</keyword>
<reference evidence="2 3" key="1">
    <citation type="submission" date="2020-03" db="EMBL/GenBank/DDBJ databases">
        <title>Metagenomic, metatranscriptomic, and metabolomic analyses revealed the key microbes and metabolic features during the fermentation of ganjang, Korean traditional soy sauce.</title>
        <authorList>
            <person name="Chun B.H."/>
            <person name="Jeon C.O."/>
        </authorList>
    </citation>
    <scope>NUCLEOTIDE SEQUENCE [LARGE SCALE GENOMIC DNA]</scope>
    <source>
        <strain evidence="2 3">KG14</strain>
    </source>
</reference>
<sequence length="1846" mass="201838">MNKLVQSLARIISEKIQGSVRGRTTNSKMESRFIFHGPPMEILEPLFLRLAQNGGLEITLADGETALLPVLLQAPQGNGSGPNPGIGMSGKCDENHLLHIRNDPHSSSFLALVPPGQHNNRSVASTTDEFGISASSNTEHSTFEEWWEDGFIQHLVRRGLDAASIDKNSIQDATKLIESAASALDEMDKDGGNRTAAWRLLSRIYSIPGNGHGLPAGVALALACGTPPTRAGNVSTKQQLGIVAQIAGEMADGFKTGIDGITNDAMLDAPIREALEAFLKHIQSNCEVPTAFERATQAFYIPADSFEIQQPPQWWKTLDTECWAELLSEGPDEATGELSITCTNSILPIARSMPAIVRDVVDLSIDVGSNDEDSSVEVHLTGGSYGRLPQSLIVDETSSLKDIPPSTGQRAPITYKVASENRKSATTRVISLATWLPGILVSCRMARKLTPPKKPRKGRSSADWEASLSLPGSGRYEILLFTSPGAKVASAIGIPDDATEKPDDDQHELAVYQIRDGQYQVEIEADGNYQMEVSFQPGSRQGIETCRINIACEEVKEEGCKSEFERLIKLNRRNLEKLDSKAIIQLERHARTSSLQGWLLDEQNISSSFIPLVLSDDYSSQWAPPDWSGSHGPILSQARFLHDPRPETSFFQPPKEFIEARREISSKIRQTNDQSGLVESAPLGKWLARDPCFRSLVEGYLDSYMAWFSSDREIACWVDTIAVCPREMNGQTLARIPDAIILSPLHPLRLAWHCFAQYVLHEEVEGEDPHPCPAASILDPSCIPDLLTMSLQSPGGTEGIDRVNFLSVECNSDYWSVLWNGSRLGEIAGKSNQPPLDEAFGLVVGGVSNGFSPAQVSRALEDVSDLLAAKPIISIVVSSAGGTTDACNEGLASWCTRRFGNKDKATAYPGTGPRILEVFDTRPSSSRPDQAAIANLSEDTGSHVRWFEKQPTGTKPDLGIIAQLESAQPEAAPVGTRSPLGIGGLLRHRIRRQLHNAFLNESRQGLPMPPSGDVLADKIASCITAIESTQDDKMGLQFAPNVHAISNMIEEKNTSFVAVSSSAIDPACFLGGHIKGTYLWDYDLPSYSSRAGDTSGYYLMSQIREADREALRRVLELLPSCNDLTEDQIEQILLEVARRGIPTVRGLSGDDTGATGDLGLFLSVRLLQDQFRVSGNSDSLLPIISGSQDDTTIALIVPVDPFRGYLADLARSLGKEKKDTSLSRPDLLVIGIHACGTEVRLHLTPVEVKCRQGTTFSQADSKEALAQAKALSTLFHSIQERAANSLAWKLAYQHLLLSMVGFGLRVYSQQEAISKTGARWAEYHEMIASGILGPAPVTSFDSRGRLIVVDNSTQSGPRDHDGDGFAESIFISLPDAGRMVAGDAQVFYEAVRDKVGNWELLPDAAKAPDVTTPSSPERSSEGAQTIEEESNKAAPQPAEFSPSEAENAPAEDLEPEIISDANQSEPSGKSRGITLSVGKTVDGFEPQQLDLNISDTRLNQLNIGVVGDLGTGKTQLLKSLILQIATAREANRGIKPRLLIFDYKRDYSSPEFVEATGARVVRPSRLPLNLFDTADMGESVAPWLDRFRFFADILDKVYSGIGPVQRDKLKNAVRNAYTTCNAQGHAPTIYDIHAEYRDLLGGKSDSPMAIIDDLVDMEIFEPEHNKTKSFDEFLDGIVVVSLDALGQDDRSKNLLVVIMLNMFYENMLKTPKRPFLGQDPQLRVIDSYLLVDEADNIMRYEFDVLRKLLLQGREFGTGVILASQYLRHFKAGATDYREPLLTWFIHKVPNATAAEMGALGFTSELGELSERVKTLPNHHCVYKSFDISGEVIRGLPFFELLKGNTS</sequence>
<feature type="compositionally biased region" description="Polar residues" evidence="1">
    <location>
        <begin position="1411"/>
        <end position="1423"/>
    </location>
</feature>
<dbReference type="Gene3D" id="3.40.50.300">
    <property type="entry name" value="P-loop containing nucleotide triphosphate hydrolases"/>
    <property type="match status" value="2"/>
</dbReference>